<feature type="compositionally biased region" description="Polar residues" evidence="1">
    <location>
        <begin position="342"/>
        <end position="353"/>
    </location>
</feature>
<feature type="region of interest" description="Disordered" evidence="1">
    <location>
        <begin position="117"/>
        <end position="184"/>
    </location>
</feature>
<dbReference type="EMBL" id="KQ257451">
    <property type="protein sequence ID" value="KND04109.1"/>
    <property type="molecule type" value="Genomic_DNA"/>
</dbReference>
<feature type="compositionally biased region" description="Acidic residues" evidence="1">
    <location>
        <begin position="65"/>
        <end position="82"/>
    </location>
</feature>
<reference evidence="3 4" key="1">
    <citation type="submission" date="2009-08" db="EMBL/GenBank/DDBJ databases">
        <title>The Genome Sequence of Spizellomyces punctatus strain DAOM BR117.</title>
        <authorList>
            <consortium name="The Broad Institute Genome Sequencing Platform"/>
            <person name="Russ C."/>
            <person name="Cuomo C."/>
            <person name="Shea T."/>
            <person name="Young S.K."/>
            <person name="Zeng Q."/>
            <person name="Koehrsen M."/>
            <person name="Haas B."/>
            <person name="Borodovsky M."/>
            <person name="Guigo R."/>
            <person name="Alvarado L."/>
            <person name="Berlin A."/>
            <person name="Bochicchio J."/>
            <person name="Borenstein D."/>
            <person name="Chapman S."/>
            <person name="Chen Z."/>
            <person name="Engels R."/>
            <person name="Freedman E."/>
            <person name="Gellesch M."/>
            <person name="Goldberg J."/>
            <person name="Griggs A."/>
            <person name="Gujja S."/>
            <person name="Heiman D."/>
            <person name="Hepburn T."/>
            <person name="Howarth C."/>
            <person name="Jen D."/>
            <person name="Larson L."/>
            <person name="Lewis B."/>
            <person name="Mehta T."/>
            <person name="Park D."/>
            <person name="Pearson M."/>
            <person name="Roberts A."/>
            <person name="Saif S."/>
            <person name="Shenoy N."/>
            <person name="Sisk P."/>
            <person name="Stolte C."/>
            <person name="Sykes S."/>
            <person name="Thomson T."/>
            <person name="Walk T."/>
            <person name="White J."/>
            <person name="Yandava C."/>
            <person name="Burger G."/>
            <person name="Gray M.W."/>
            <person name="Holland P.W.H."/>
            <person name="King N."/>
            <person name="Lang F.B.F."/>
            <person name="Roger A.J."/>
            <person name="Ruiz-Trillo I."/>
            <person name="Lander E."/>
            <person name="Nusbaum C."/>
        </authorList>
    </citation>
    <scope>NUCLEOTIDE SEQUENCE [LARGE SCALE GENOMIC DNA]</scope>
    <source>
        <strain evidence="3 4">DAOM BR117</strain>
    </source>
</reference>
<feature type="domain" description="PH" evidence="2">
    <location>
        <begin position="205"/>
        <end position="319"/>
    </location>
</feature>
<dbReference type="AlphaFoldDB" id="A0A0L0HTB9"/>
<organism evidence="3 4">
    <name type="scientific">Spizellomyces punctatus (strain DAOM BR117)</name>
    <dbReference type="NCBI Taxonomy" id="645134"/>
    <lineage>
        <taxon>Eukaryota</taxon>
        <taxon>Fungi</taxon>
        <taxon>Fungi incertae sedis</taxon>
        <taxon>Chytridiomycota</taxon>
        <taxon>Chytridiomycota incertae sedis</taxon>
        <taxon>Chytridiomycetes</taxon>
        <taxon>Spizellomycetales</taxon>
        <taxon>Spizellomycetaceae</taxon>
        <taxon>Spizellomyces</taxon>
    </lineage>
</organism>
<dbReference type="VEuPathDB" id="FungiDB:SPPG_01548"/>
<evidence type="ECO:0000313" key="3">
    <source>
        <dbReference type="EMBL" id="KND04109.1"/>
    </source>
</evidence>
<keyword evidence="4" id="KW-1185">Reference proteome</keyword>
<sequence>MSSPSTASTSSVDLTGGLSDYAKLLRSFSQDGLEPMTQTDKRSNRDSGFAGSLGATASAASLDNLMEEEEEEEEEETVEEHDEVFTDYLRTHGRKTSQLSMTVDDLLRELDSTLKVSSPLTTPTASPSRPRAKSGTMPMAGSSLPTLKIPTGFTRSPPSAPIWRPPQTPPPPPPTASLSATPTASSYGGAGTAFPFPNMLLPETPAARSGFVQKQAQNVFGSTWKRRYLVLDRGTLYLFRTKGSQQTELGSMLRITPDTCVRVSENGLWVLEILGSGVAADLLKDASDKEKGTKKMWVIKCDGKDDMVGWLEAVRAAIKQVPVAPPSPMATPPTSPKVNRAKGSSSMALSMIG</sequence>
<dbReference type="RefSeq" id="XP_016612148.1">
    <property type="nucleotide sequence ID" value="XM_016749863.1"/>
</dbReference>
<dbReference type="SMART" id="SM00233">
    <property type="entry name" value="PH"/>
    <property type="match status" value="1"/>
</dbReference>
<protein>
    <recommendedName>
        <fullName evidence="2">PH domain-containing protein</fullName>
    </recommendedName>
</protein>
<dbReference type="InParanoid" id="A0A0L0HTB9"/>
<dbReference type="Pfam" id="PF00169">
    <property type="entry name" value="PH"/>
    <property type="match status" value="1"/>
</dbReference>
<dbReference type="SUPFAM" id="SSF50729">
    <property type="entry name" value="PH domain-like"/>
    <property type="match status" value="1"/>
</dbReference>
<feature type="region of interest" description="Disordered" evidence="1">
    <location>
        <begin position="324"/>
        <end position="353"/>
    </location>
</feature>
<evidence type="ECO:0000256" key="1">
    <source>
        <dbReference type="SAM" id="MobiDB-lite"/>
    </source>
</evidence>
<feature type="compositionally biased region" description="Pro residues" evidence="1">
    <location>
        <begin position="324"/>
        <end position="335"/>
    </location>
</feature>
<dbReference type="PROSITE" id="PS50003">
    <property type="entry name" value="PH_DOMAIN"/>
    <property type="match status" value="1"/>
</dbReference>
<dbReference type="OrthoDB" id="2157547at2759"/>
<dbReference type="Proteomes" id="UP000053201">
    <property type="component" value="Unassembled WGS sequence"/>
</dbReference>
<proteinExistence type="predicted"/>
<accession>A0A0L0HTB9</accession>
<dbReference type="InterPro" id="IPR001849">
    <property type="entry name" value="PH_domain"/>
</dbReference>
<feature type="compositionally biased region" description="Low complexity" evidence="1">
    <location>
        <begin position="117"/>
        <end position="129"/>
    </location>
</feature>
<feature type="compositionally biased region" description="Low complexity" evidence="1">
    <location>
        <begin position="47"/>
        <end position="61"/>
    </location>
</feature>
<feature type="compositionally biased region" description="Pro residues" evidence="1">
    <location>
        <begin position="158"/>
        <end position="175"/>
    </location>
</feature>
<dbReference type="Gene3D" id="2.30.29.30">
    <property type="entry name" value="Pleckstrin-homology domain (PH domain)/Phosphotyrosine-binding domain (PTB)"/>
    <property type="match status" value="1"/>
</dbReference>
<feature type="region of interest" description="Disordered" evidence="1">
    <location>
        <begin position="30"/>
        <end position="86"/>
    </location>
</feature>
<evidence type="ECO:0000313" key="4">
    <source>
        <dbReference type="Proteomes" id="UP000053201"/>
    </source>
</evidence>
<name>A0A0L0HTB9_SPIPD</name>
<dbReference type="CDD" id="cd00821">
    <property type="entry name" value="PH"/>
    <property type="match status" value="1"/>
</dbReference>
<gene>
    <name evidence="3" type="ORF">SPPG_01548</name>
</gene>
<dbReference type="GeneID" id="27685201"/>
<evidence type="ECO:0000259" key="2">
    <source>
        <dbReference type="PROSITE" id="PS50003"/>
    </source>
</evidence>
<dbReference type="InterPro" id="IPR011993">
    <property type="entry name" value="PH-like_dom_sf"/>
</dbReference>